<dbReference type="PANTHER" id="PTHR13237:SF8">
    <property type="entry name" value="SOMETHING ABOUT SILENCING PROTEIN 10"/>
    <property type="match status" value="1"/>
</dbReference>
<dbReference type="PANTHER" id="PTHR13237">
    <property type="entry name" value="SOMETHING ABOUT SILENCING PROTEIN 10-RELATED"/>
    <property type="match status" value="1"/>
</dbReference>
<feature type="compositionally biased region" description="Acidic residues" evidence="2">
    <location>
        <begin position="67"/>
        <end position="94"/>
    </location>
</feature>
<feature type="compositionally biased region" description="Basic and acidic residues" evidence="2">
    <location>
        <begin position="44"/>
        <end position="53"/>
    </location>
</feature>
<comment type="caution">
    <text evidence="3">The sequence shown here is derived from an EMBL/GenBank/DDBJ whole genome shotgun (WGS) entry which is preliminary data.</text>
</comment>
<accession>A0AAV4U478</accession>
<evidence type="ECO:0000256" key="2">
    <source>
        <dbReference type="SAM" id="MobiDB-lite"/>
    </source>
</evidence>
<dbReference type="GO" id="GO:0000462">
    <property type="term" value="P:maturation of SSU-rRNA from tricistronic rRNA transcript (SSU-rRNA, 5.8S rRNA, LSU-rRNA)"/>
    <property type="evidence" value="ECO:0007669"/>
    <property type="project" value="TreeGrafter"/>
</dbReference>
<name>A0AAV4U478_9ARAC</name>
<keyword evidence="4" id="KW-1185">Reference proteome</keyword>
<organism evidence="3 4">
    <name type="scientific">Caerostris darwini</name>
    <dbReference type="NCBI Taxonomy" id="1538125"/>
    <lineage>
        <taxon>Eukaryota</taxon>
        <taxon>Metazoa</taxon>
        <taxon>Ecdysozoa</taxon>
        <taxon>Arthropoda</taxon>
        <taxon>Chelicerata</taxon>
        <taxon>Arachnida</taxon>
        <taxon>Araneae</taxon>
        <taxon>Araneomorphae</taxon>
        <taxon>Entelegynae</taxon>
        <taxon>Araneoidea</taxon>
        <taxon>Araneidae</taxon>
        <taxon>Caerostris</taxon>
    </lineage>
</organism>
<feature type="compositionally biased region" description="Basic residues" evidence="2">
    <location>
        <begin position="1"/>
        <end position="22"/>
    </location>
</feature>
<dbReference type="Pfam" id="PF04000">
    <property type="entry name" value="Sas10_Utp3"/>
    <property type="match status" value="1"/>
</dbReference>
<dbReference type="Proteomes" id="UP001054837">
    <property type="component" value="Unassembled WGS sequence"/>
</dbReference>
<sequence>MKSRKVKKAAQSKAFMSKRKLRGNIPLDNFSDSDADVNDNDLLFDEREAKDDELSTDDELIQHRDESSEEEEVLPITDDEKDESDDDNDIDEEKDGPNQDAWGKKKSTYYNADFEDEDRGRTYREEDLEKAQAEFEEALAIQKSVSKYAADNIAELFLMPETELPKKESEDEAEFDSLDSKQKIKFMKKKCPELLSYITEFKKKMTEVKNKYVPLMDRVKQNKISNKNLATFIKSKYHALLFYCMNISFYMALRNKGPIHPLHPIFQRIKSFKEILDRLDKKFKEAFITTEISEETTTKNITKKIG</sequence>
<dbReference type="EMBL" id="BPLQ01010679">
    <property type="protein sequence ID" value="GIY52589.1"/>
    <property type="molecule type" value="Genomic_DNA"/>
</dbReference>
<feature type="compositionally biased region" description="Acidic residues" evidence="2">
    <location>
        <begin position="31"/>
        <end position="43"/>
    </location>
</feature>
<reference evidence="3 4" key="1">
    <citation type="submission" date="2021-06" db="EMBL/GenBank/DDBJ databases">
        <title>Caerostris darwini draft genome.</title>
        <authorList>
            <person name="Kono N."/>
            <person name="Arakawa K."/>
        </authorList>
    </citation>
    <scope>NUCLEOTIDE SEQUENCE [LARGE SCALE GENOMIC DNA]</scope>
</reference>
<evidence type="ECO:0000313" key="3">
    <source>
        <dbReference type="EMBL" id="GIY52589.1"/>
    </source>
</evidence>
<proteinExistence type="inferred from homology"/>
<dbReference type="AlphaFoldDB" id="A0AAV4U478"/>
<evidence type="ECO:0000256" key="1">
    <source>
        <dbReference type="ARBA" id="ARBA00010979"/>
    </source>
</evidence>
<gene>
    <name evidence="3" type="primary">X975_20755</name>
    <name evidence="3" type="ORF">CDAR_119411</name>
</gene>
<feature type="region of interest" description="Disordered" evidence="2">
    <location>
        <begin position="1"/>
        <end position="109"/>
    </location>
</feature>
<dbReference type="InterPro" id="IPR007146">
    <property type="entry name" value="Sas10/Utp3/C1D"/>
</dbReference>
<evidence type="ECO:0000313" key="4">
    <source>
        <dbReference type="Proteomes" id="UP001054837"/>
    </source>
</evidence>
<dbReference type="GO" id="GO:0032040">
    <property type="term" value="C:small-subunit processome"/>
    <property type="evidence" value="ECO:0007669"/>
    <property type="project" value="TreeGrafter"/>
</dbReference>
<protein>
    <submittedName>
        <fullName evidence="3">Something about silencing protein 10</fullName>
    </submittedName>
</protein>
<comment type="similarity">
    <text evidence="1">Belongs to the SAS10 family.</text>
</comment>